<organism evidence="2 3">
    <name type="scientific">Duganella guangzhouensis</name>
    <dbReference type="NCBI Taxonomy" id="2666084"/>
    <lineage>
        <taxon>Bacteria</taxon>
        <taxon>Pseudomonadati</taxon>
        <taxon>Pseudomonadota</taxon>
        <taxon>Betaproteobacteria</taxon>
        <taxon>Burkholderiales</taxon>
        <taxon>Oxalobacteraceae</taxon>
        <taxon>Telluria group</taxon>
        <taxon>Duganella</taxon>
    </lineage>
</organism>
<dbReference type="AlphaFoldDB" id="A0A6I2KW29"/>
<sequence>MHNPEANDFFPSSLAGTALGMLLPVISPKRRPMFNGAALHSDETIRQIGVVMLFLGTFLWLATVYLSIGGQWPVGWIGGNVDQKFWISVTLYVTVFLLNEWKERI</sequence>
<feature type="transmembrane region" description="Helical" evidence="1">
    <location>
        <begin position="48"/>
        <end position="68"/>
    </location>
</feature>
<evidence type="ECO:0000313" key="3">
    <source>
        <dbReference type="Proteomes" id="UP000433309"/>
    </source>
</evidence>
<proteinExistence type="predicted"/>
<keyword evidence="1" id="KW-1133">Transmembrane helix</keyword>
<comment type="caution">
    <text evidence="2">The sequence shown here is derived from an EMBL/GenBank/DDBJ whole genome shotgun (WGS) entry which is preliminary data.</text>
</comment>
<feature type="transmembrane region" description="Helical" evidence="1">
    <location>
        <begin position="83"/>
        <end position="101"/>
    </location>
</feature>
<dbReference type="EMBL" id="WKJK01000004">
    <property type="protein sequence ID" value="MRW90208.1"/>
    <property type="molecule type" value="Genomic_DNA"/>
</dbReference>
<accession>A0A6I2KW29</accession>
<reference evidence="2 3" key="1">
    <citation type="submission" date="2019-11" db="EMBL/GenBank/DDBJ databases">
        <title>Novel species isolated from a subtropical stream in China.</title>
        <authorList>
            <person name="Lu H."/>
        </authorList>
    </citation>
    <scope>NUCLEOTIDE SEQUENCE [LARGE SCALE GENOMIC DNA]</scope>
    <source>
        <strain evidence="2 3">FT80W</strain>
    </source>
</reference>
<gene>
    <name evidence="2" type="ORF">GJ699_09450</name>
</gene>
<dbReference type="Proteomes" id="UP000433309">
    <property type="component" value="Unassembled WGS sequence"/>
</dbReference>
<name>A0A6I2KW29_9BURK</name>
<keyword evidence="1" id="KW-0472">Membrane</keyword>
<feature type="transmembrane region" description="Helical" evidence="1">
    <location>
        <begin position="6"/>
        <end position="27"/>
    </location>
</feature>
<evidence type="ECO:0000256" key="1">
    <source>
        <dbReference type="SAM" id="Phobius"/>
    </source>
</evidence>
<keyword evidence="1" id="KW-0812">Transmembrane</keyword>
<dbReference type="RefSeq" id="WP_154375436.1">
    <property type="nucleotide sequence ID" value="NZ_WKJK01000004.1"/>
</dbReference>
<protein>
    <submittedName>
        <fullName evidence="2">Uncharacterized protein</fullName>
    </submittedName>
</protein>
<evidence type="ECO:0000313" key="2">
    <source>
        <dbReference type="EMBL" id="MRW90208.1"/>
    </source>
</evidence>
<keyword evidence="3" id="KW-1185">Reference proteome</keyword>